<dbReference type="Proteomes" id="UP000591131">
    <property type="component" value="Unassembled WGS sequence"/>
</dbReference>
<keyword evidence="4 9" id="KW-0812">Transmembrane</keyword>
<reference evidence="11 12" key="1">
    <citation type="submission" date="2020-04" db="EMBL/GenBank/DDBJ databases">
        <title>Perkinsus chesapeaki whole genome sequence.</title>
        <authorList>
            <person name="Bogema D.R."/>
        </authorList>
    </citation>
    <scope>NUCLEOTIDE SEQUENCE [LARGE SCALE GENOMIC DNA]</scope>
    <source>
        <strain evidence="11">ATCC PRA-425</strain>
    </source>
</reference>
<dbReference type="PROSITE" id="PS00211">
    <property type="entry name" value="ABC_TRANSPORTER_1"/>
    <property type="match status" value="1"/>
</dbReference>
<feature type="transmembrane region" description="Helical" evidence="9">
    <location>
        <begin position="249"/>
        <end position="270"/>
    </location>
</feature>
<dbReference type="InterPro" id="IPR003439">
    <property type="entry name" value="ABC_transporter-like_ATP-bd"/>
</dbReference>
<feature type="transmembrane region" description="Helical" evidence="9">
    <location>
        <begin position="425"/>
        <end position="450"/>
    </location>
</feature>
<sequence length="974" mass="106325">VSTYSGGMKRKLSLAISLLGDPDYILLDEPSAGMDPYSRRSMWDVILKLAHNDGKTIIMTTHFMDEADMLSDRIAIMRHGQLIAYGSSLFLKYNINHLTSEGSSTTTGGYTITATCSSSEDRSKVLKQLRAIIPNVTDTSAGDKDLSVQLPLGAEKLYADALSIVNATGAPDVTIGLTSLEDVFLATVQDDELHGAVDSVTESPTTESSLDTQNRIWQKVDNKKPSRFRSVVQLAKFTFLTEFRTRSVFLFNCVLPIIFILVGFILSYVISPKGSVETPPSLDLLPSAITLGSTDPFYVQGDAFSPSALGAPLRWTSSLPSGGHLLANYESNGTLQYDPNIVSSLPLSLSAMTNSTLSNFSVSVSNSPLPYVKSVLVDITQLLVPMFTMMGFIPYAYVVIRIARWKDDHIITQLKLMGMPVRLQYLALFVQRLLFGFLPAFAVILIAAGGFGSELLGDGGRWFAYIMLVITTFFALIPFAMMLAPLFKTGRQASDSFPLMWNCLSIIPYIIIWILSTNSAESTRNIGEILGNIMTIIPTLAYQRGSQEILSLQFVVDRASGMEGSPVEWSDTFDPNNGVLTPILVNVGMFIASTCVVWYQTRDVISKQMKNRKRQDTLGGIPESKDLLEEIIRADETKEGIAVRNLTKRYPNQKKAAVKDLNMGVSPSEALVLLGPNGAGKTTTMKMLTGEEVPTAGTMKLGSREDFHAAEQKNLDINDLYRRQVCGYCPQFDALFPELTVKEHLRLGCTLKGLSTRSAVSSHKAHVDAIVTALNLGPYLNTLSEKLSGGNRRKLSLALAMLGNPCVLFLDEPSTGMDPSAKRSVWKALGGGSARPAMLISTHYMDEATALSTRIGIMINGQLRVVGAVSELATRFSRDVSIEASLSPGRSASDLASALSTALDGANVVVIEDFNHTATVQVPISDGLTPTEEIAELFRIMEGSLKEQCGVVYYNLKLMSLEQIFINLVREQRQ</sequence>
<dbReference type="OrthoDB" id="311765at2759"/>
<keyword evidence="5" id="KW-0547">Nucleotide-binding</keyword>
<dbReference type="InterPro" id="IPR003593">
    <property type="entry name" value="AAA+_ATPase"/>
</dbReference>
<dbReference type="InterPro" id="IPR026082">
    <property type="entry name" value="ABCA"/>
</dbReference>
<dbReference type="InterPro" id="IPR013525">
    <property type="entry name" value="ABC2_TM"/>
</dbReference>
<dbReference type="PANTHER" id="PTHR19229:SF250">
    <property type="entry name" value="ABC TRANSPORTER DOMAIN-CONTAINING PROTEIN-RELATED"/>
    <property type="match status" value="1"/>
</dbReference>
<dbReference type="FunFam" id="3.40.50.300:FF:000335">
    <property type="entry name" value="ATP binding cassette subfamily A member 5"/>
    <property type="match status" value="1"/>
</dbReference>
<dbReference type="AlphaFoldDB" id="A0A7J6LND8"/>
<evidence type="ECO:0000256" key="8">
    <source>
        <dbReference type="ARBA" id="ARBA00023136"/>
    </source>
</evidence>
<evidence type="ECO:0000313" key="12">
    <source>
        <dbReference type="Proteomes" id="UP000591131"/>
    </source>
</evidence>
<evidence type="ECO:0000259" key="10">
    <source>
        <dbReference type="PROSITE" id="PS50893"/>
    </source>
</evidence>
<dbReference type="Pfam" id="PF00005">
    <property type="entry name" value="ABC_tran"/>
    <property type="match status" value="1"/>
</dbReference>
<feature type="non-terminal residue" evidence="11">
    <location>
        <position position="1"/>
    </location>
</feature>
<dbReference type="Pfam" id="PF12698">
    <property type="entry name" value="ABC2_membrane_3"/>
    <property type="match status" value="1"/>
</dbReference>
<feature type="transmembrane region" description="Helical" evidence="9">
    <location>
        <begin position="382"/>
        <end position="404"/>
    </location>
</feature>
<evidence type="ECO:0000256" key="5">
    <source>
        <dbReference type="ARBA" id="ARBA00022741"/>
    </source>
</evidence>
<comment type="similarity">
    <text evidence="2">Belongs to the ABC transporter superfamily. ABCA family.</text>
</comment>
<name>A0A7J6LND8_PERCH</name>
<evidence type="ECO:0000256" key="2">
    <source>
        <dbReference type="ARBA" id="ARBA00008869"/>
    </source>
</evidence>
<keyword evidence="7 9" id="KW-1133">Transmembrane helix</keyword>
<proteinExistence type="inferred from homology"/>
<evidence type="ECO:0000256" key="1">
    <source>
        <dbReference type="ARBA" id="ARBA00004141"/>
    </source>
</evidence>
<dbReference type="InterPro" id="IPR017871">
    <property type="entry name" value="ABC_transporter-like_CS"/>
</dbReference>
<feature type="transmembrane region" description="Helical" evidence="9">
    <location>
        <begin position="579"/>
        <end position="599"/>
    </location>
</feature>
<comment type="caution">
    <text evidence="11">The sequence shown here is derived from an EMBL/GenBank/DDBJ whole genome shotgun (WGS) entry which is preliminary data.</text>
</comment>
<evidence type="ECO:0000256" key="9">
    <source>
        <dbReference type="SAM" id="Phobius"/>
    </source>
</evidence>
<dbReference type="GO" id="GO:0016887">
    <property type="term" value="F:ATP hydrolysis activity"/>
    <property type="evidence" value="ECO:0007669"/>
    <property type="project" value="InterPro"/>
</dbReference>
<accession>A0A7J6LND8</accession>
<organism evidence="11 12">
    <name type="scientific">Perkinsus chesapeaki</name>
    <name type="common">Clam parasite</name>
    <name type="synonym">Perkinsus andrewsi</name>
    <dbReference type="NCBI Taxonomy" id="330153"/>
    <lineage>
        <taxon>Eukaryota</taxon>
        <taxon>Sar</taxon>
        <taxon>Alveolata</taxon>
        <taxon>Perkinsozoa</taxon>
        <taxon>Perkinsea</taxon>
        <taxon>Perkinsida</taxon>
        <taxon>Perkinsidae</taxon>
        <taxon>Perkinsus</taxon>
    </lineage>
</organism>
<dbReference type="GO" id="GO:0005524">
    <property type="term" value="F:ATP binding"/>
    <property type="evidence" value="ECO:0007669"/>
    <property type="project" value="UniProtKB-KW"/>
</dbReference>
<gene>
    <name evidence="11" type="ORF">FOL47_007045</name>
</gene>
<keyword evidence="8 9" id="KW-0472">Membrane</keyword>
<feature type="domain" description="ABC transporter" evidence="10">
    <location>
        <begin position="641"/>
        <end position="885"/>
    </location>
</feature>
<dbReference type="EMBL" id="JAAPAO010000403">
    <property type="protein sequence ID" value="KAF4660713.1"/>
    <property type="molecule type" value="Genomic_DNA"/>
</dbReference>
<evidence type="ECO:0000313" key="11">
    <source>
        <dbReference type="EMBL" id="KAF4660713.1"/>
    </source>
</evidence>
<keyword evidence="12" id="KW-1185">Reference proteome</keyword>
<keyword evidence="3" id="KW-0813">Transport</keyword>
<dbReference type="Gene3D" id="3.40.50.300">
    <property type="entry name" value="P-loop containing nucleotide triphosphate hydrolases"/>
    <property type="match status" value="2"/>
</dbReference>
<keyword evidence="6" id="KW-0067">ATP-binding</keyword>
<protein>
    <recommendedName>
        <fullName evidence="10">ABC transporter domain-containing protein</fullName>
    </recommendedName>
</protein>
<dbReference type="CDD" id="cd03263">
    <property type="entry name" value="ABC_subfamily_A"/>
    <property type="match status" value="1"/>
</dbReference>
<comment type="subcellular location">
    <subcellularLocation>
        <location evidence="1">Membrane</location>
        <topology evidence="1">Multi-pass membrane protein</topology>
    </subcellularLocation>
</comment>
<dbReference type="PANTHER" id="PTHR19229">
    <property type="entry name" value="ATP-BINDING CASSETTE TRANSPORTER SUBFAMILY A ABCA"/>
    <property type="match status" value="1"/>
</dbReference>
<feature type="transmembrane region" description="Helical" evidence="9">
    <location>
        <begin position="499"/>
        <end position="516"/>
    </location>
</feature>
<evidence type="ECO:0000256" key="3">
    <source>
        <dbReference type="ARBA" id="ARBA00022448"/>
    </source>
</evidence>
<evidence type="ECO:0000256" key="6">
    <source>
        <dbReference type="ARBA" id="ARBA00022840"/>
    </source>
</evidence>
<dbReference type="GO" id="GO:0005319">
    <property type="term" value="F:lipid transporter activity"/>
    <property type="evidence" value="ECO:0007669"/>
    <property type="project" value="TreeGrafter"/>
</dbReference>
<dbReference type="GO" id="GO:0140359">
    <property type="term" value="F:ABC-type transporter activity"/>
    <property type="evidence" value="ECO:0007669"/>
    <property type="project" value="InterPro"/>
</dbReference>
<dbReference type="SUPFAM" id="SSF52540">
    <property type="entry name" value="P-loop containing nucleoside triphosphate hydrolases"/>
    <property type="match status" value="2"/>
</dbReference>
<dbReference type="SMART" id="SM00382">
    <property type="entry name" value="AAA"/>
    <property type="match status" value="1"/>
</dbReference>
<evidence type="ECO:0000256" key="7">
    <source>
        <dbReference type="ARBA" id="ARBA00022989"/>
    </source>
</evidence>
<feature type="transmembrane region" description="Helical" evidence="9">
    <location>
        <begin position="462"/>
        <end position="487"/>
    </location>
</feature>
<dbReference type="PROSITE" id="PS50893">
    <property type="entry name" value="ABC_TRANSPORTER_2"/>
    <property type="match status" value="1"/>
</dbReference>
<dbReference type="InterPro" id="IPR027417">
    <property type="entry name" value="P-loop_NTPase"/>
</dbReference>
<dbReference type="GO" id="GO:0016020">
    <property type="term" value="C:membrane"/>
    <property type="evidence" value="ECO:0007669"/>
    <property type="project" value="UniProtKB-SubCell"/>
</dbReference>
<evidence type="ECO:0000256" key="4">
    <source>
        <dbReference type="ARBA" id="ARBA00022692"/>
    </source>
</evidence>